<feature type="region of interest" description="Disordered" evidence="6">
    <location>
        <begin position="925"/>
        <end position="958"/>
    </location>
</feature>
<protein>
    <recommendedName>
        <fullName evidence="7">MADS-box domain-containing protein</fullName>
    </recommendedName>
</protein>
<feature type="compositionally biased region" description="Low complexity" evidence="6">
    <location>
        <begin position="61"/>
        <end position="70"/>
    </location>
</feature>
<dbReference type="SUPFAM" id="SSF55455">
    <property type="entry name" value="SRF-like"/>
    <property type="match status" value="1"/>
</dbReference>
<dbReference type="GO" id="GO:0000981">
    <property type="term" value="F:DNA-binding transcription factor activity, RNA polymerase II-specific"/>
    <property type="evidence" value="ECO:0007669"/>
    <property type="project" value="InterPro"/>
</dbReference>
<dbReference type="GO" id="GO:0005634">
    <property type="term" value="C:nucleus"/>
    <property type="evidence" value="ECO:0007669"/>
    <property type="project" value="UniProtKB-SubCell"/>
</dbReference>
<dbReference type="Pfam" id="PF00319">
    <property type="entry name" value="SRF-TF"/>
    <property type="match status" value="1"/>
</dbReference>
<keyword evidence="5" id="KW-0539">Nucleus</keyword>
<dbReference type="InterPro" id="IPR050142">
    <property type="entry name" value="MADS-box/MEF2_TF"/>
</dbReference>
<dbReference type="InterPro" id="IPR033897">
    <property type="entry name" value="SRF-like_MADS-box"/>
</dbReference>
<dbReference type="FunFam" id="3.40.1810.10:FF:000002">
    <property type="entry name" value="Serum response factor b"/>
    <property type="match status" value="1"/>
</dbReference>
<comment type="subcellular location">
    <subcellularLocation>
        <location evidence="1">Nucleus</location>
    </subcellularLocation>
</comment>
<dbReference type="InterPro" id="IPR036879">
    <property type="entry name" value="TF_MADSbox_sf"/>
</dbReference>
<feature type="region of interest" description="Disordered" evidence="6">
    <location>
        <begin position="279"/>
        <end position="348"/>
    </location>
</feature>
<feature type="compositionally biased region" description="Polar residues" evidence="6">
    <location>
        <begin position="933"/>
        <end position="946"/>
    </location>
</feature>
<feature type="region of interest" description="Disordered" evidence="6">
    <location>
        <begin position="615"/>
        <end position="645"/>
    </location>
</feature>
<feature type="compositionally biased region" description="Low complexity" evidence="6">
    <location>
        <begin position="23"/>
        <end position="46"/>
    </location>
</feature>
<feature type="region of interest" description="Disordered" evidence="6">
    <location>
        <begin position="23"/>
        <end position="91"/>
    </location>
</feature>
<dbReference type="PANTHER" id="PTHR48019">
    <property type="entry name" value="SERUM RESPONSE FACTOR HOMOLOG"/>
    <property type="match status" value="1"/>
</dbReference>
<feature type="domain" description="MADS-box" evidence="7">
    <location>
        <begin position="170"/>
        <end position="230"/>
    </location>
</feature>
<comment type="caution">
    <text evidence="8">The sequence shown here is derived from an EMBL/GenBank/DDBJ whole genome shotgun (WGS) entry which is preliminary data.</text>
</comment>
<dbReference type="Gene3D" id="3.40.1810.10">
    <property type="entry name" value="Transcription factor, MADS-box"/>
    <property type="match status" value="1"/>
</dbReference>
<dbReference type="AlphaFoldDB" id="A0A8X7MLP8"/>
<dbReference type="PROSITE" id="PS50066">
    <property type="entry name" value="MADS_BOX_2"/>
    <property type="match status" value="1"/>
</dbReference>
<evidence type="ECO:0000259" key="7">
    <source>
        <dbReference type="PROSITE" id="PS50066"/>
    </source>
</evidence>
<evidence type="ECO:0000256" key="4">
    <source>
        <dbReference type="ARBA" id="ARBA00023163"/>
    </source>
</evidence>
<dbReference type="GO" id="GO:0045944">
    <property type="term" value="P:positive regulation of transcription by RNA polymerase II"/>
    <property type="evidence" value="ECO:0007669"/>
    <property type="project" value="InterPro"/>
</dbReference>
<gene>
    <name evidence="8" type="ORF">A4X06_0g7558</name>
</gene>
<keyword evidence="4" id="KW-0804">Transcription</keyword>
<feature type="region of interest" description="Disordered" evidence="6">
    <location>
        <begin position="696"/>
        <end position="738"/>
    </location>
</feature>
<dbReference type="EMBL" id="LWDE02001351">
    <property type="protein sequence ID" value="KAE8241385.1"/>
    <property type="molecule type" value="Genomic_DNA"/>
</dbReference>
<accession>A0A8X7MLP8</accession>
<reference evidence="8" key="2">
    <citation type="journal article" date="2019" name="IMA Fungus">
        <title>Genome sequencing and comparison of five Tilletia species to identify candidate genes for the detection of regulated species infecting wheat.</title>
        <authorList>
            <person name="Nguyen H.D.T."/>
            <person name="Sultana T."/>
            <person name="Kesanakurti P."/>
            <person name="Hambleton S."/>
        </authorList>
    </citation>
    <scope>NUCLEOTIDE SEQUENCE</scope>
    <source>
        <strain evidence="8">DAOMC 236426</strain>
    </source>
</reference>
<dbReference type="PRINTS" id="PR00404">
    <property type="entry name" value="MADSDOMAIN"/>
</dbReference>
<dbReference type="GO" id="GO:0000987">
    <property type="term" value="F:cis-regulatory region sequence-specific DNA binding"/>
    <property type="evidence" value="ECO:0007669"/>
    <property type="project" value="InterPro"/>
</dbReference>
<dbReference type="CDD" id="cd00266">
    <property type="entry name" value="MADS_SRF_like"/>
    <property type="match status" value="1"/>
</dbReference>
<feature type="compositionally biased region" description="Low complexity" evidence="6">
    <location>
        <begin position="78"/>
        <end position="91"/>
    </location>
</feature>
<feature type="compositionally biased region" description="Polar residues" evidence="6">
    <location>
        <begin position="696"/>
        <end position="705"/>
    </location>
</feature>
<keyword evidence="9" id="KW-1185">Reference proteome</keyword>
<evidence type="ECO:0000256" key="3">
    <source>
        <dbReference type="ARBA" id="ARBA00023125"/>
    </source>
</evidence>
<organism evidence="8 9">
    <name type="scientific">Tilletia controversa</name>
    <name type="common">dwarf bunt fungus</name>
    <dbReference type="NCBI Taxonomy" id="13291"/>
    <lineage>
        <taxon>Eukaryota</taxon>
        <taxon>Fungi</taxon>
        <taxon>Dikarya</taxon>
        <taxon>Basidiomycota</taxon>
        <taxon>Ustilaginomycotina</taxon>
        <taxon>Exobasidiomycetes</taxon>
        <taxon>Tilletiales</taxon>
        <taxon>Tilletiaceae</taxon>
        <taxon>Tilletia</taxon>
    </lineage>
</organism>
<evidence type="ECO:0000256" key="2">
    <source>
        <dbReference type="ARBA" id="ARBA00023015"/>
    </source>
</evidence>
<evidence type="ECO:0000313" key="8">
    <source>
        <dbReference type="EMBL" id="KAE8241385.1"/>
    </source>
</evidence>
<dbReference type="InterPro" id="IPR002100">
    <property type="entry name" value="TF_MADSbox"/>
</dbReference>
<keyword evidence="3" id="KW-0238">DNA-binding</keyword>
<evidence type="ECO:0000313" key="9">
    <source>
        <dbReference type="Proteomes" id="UP000077684"/>
    </source>
</evidence>
<dbReference type="GO" id="GO:0046983">
    <property type="term" value="F:protein dimerization activity"/>
    <property type="evidence" value="ECO:0007669"/>
    <property type="project" value="InterPro"/>
</dbReference>
<dbReference type="Proteomes" id="UP000077684">
    <property type="component" value="Unassembled WGS sequence"/>
</dbReference>
<sequence>MPTPPLSSPDSLFSHKSSLSIDSVTSAGRSSFSSSNRSSVSKSITSPPARISDLKQTSARSTPSLPTSSTSPPPPPLSSQGAHLHPSSPLPPAAAAVVAAAAKRRRAQTEVQRLPLQLPLVPSGSMSGNLSSYGNAVTQLVPPRRLERRPSVIQPENDLAGAKGEADAVTGRRRIQIGYISNEARRASTFKKRKAGLLKKAYELAELTGSHVLVVAVNDLGKCYSFATPSLQPMVTHPEGQTLLKRCLANGQTGNDSTSFDTSQFSGEHSSFGAVESLLDEDDDDDDEDDSDGDADMADSIQLTPAKNRPTMKRAKATMASPSTSDRSLRRGTGPILKPKLGTTSGMEMSQSLSGNFVPLKPVFLSSANPPSSSGRHSQSSSVSWSPFIGSQSMGDYNSPQSPAPPHILAFDQAAAAHHHMLGMFTSTAGPAEPSVPAEAPLPPSLITGEPIASSLPAPTRSSFRGGRPRAATMLNPIEIQPLPSDSMATRAFLTGQDLPSPVNALALNLGSAYIGGGGGGGGDVSSGIGLSGMQGSDGMVPLGHAHGHGHSRTYDIQSSNVGRPRSHTTYPAHHQQQHTSLVSGQSMGVMPSSVWTTFDPSLLPGAFMPSISIPASGSGSGSERRTGTGAGSGTLGKRKLSMEVDQSNEDASLVPTSLGGGDAAPMLAPAVPTSIPLSSSPSLVVVPEPAVMMQQDDTSSTSTPRKMARTQGALSPGGGMSATMEAAPSSSPDSRNAAAVNPRAFGRVRSYTLGTPLQHLGLGSTAEVMEEDVEQQQQQNFGPAFCHTPGTGGPASLFSAPVAASSASAMMMASAVDPFAAAVAAGLDPFGAGNNNNNNHAGAAATAPRALMNTPFLDGSAAAGAGSPFSGGLMMGGVDSSGGAGPSSAGFFDTLNFGGGASAMLMAHHDAGDATMEMSTGTKAGLAIPPSVSRSTSNPMTANNSGQGAGAGAGAGAASSTDFLHRLQQQYKEHDDVQLHQHQELQRHYAELTAAAAAAAAGGMSGSGTPPQP</sequence>
<reference evidence="8" key="1">
    <citation type="submission" date="2016-04" db="EMBL/GenBank/DDBJ databases">
        <authorList>
            <person name="Nguyen H.D."/>
            <person name="Samba Siva P."/>
            <person name="Cullis J."/>
            <person name="Levesque C.A."/>
            <person name="Hambleton S."/>
        </authorList>
    </citation>
    <scope>NUCLEOTIDE SEQUENCE</scope>
    <source>
        <strain evidence="8">DAOMC 236426</strain>
    </source>
</reference>
<feature type="compositionally biased region" description="Acidic residues" evidence="6">
    <location>
        <begin position="279"/>
        <end position="297"/>
    </location>
</feature>
<proteinExistence type="predicted"/>
<evidence type="ECO:0000256" key="1">
    <source>
        <dbReference type="ARBA" id="ARBA00004123"/>
    </source>
</evidence>
<evidence type="ECO:0000256" key="5">
    <source>
        <dbReference type="ARBA" id="ARBA00023242"/>
    </source>
</evidence>
<evidence type="ECO:0000256" key="6">
    <source>
        <dbReference type="SAM" id="MobiDB-lite"/>
    </source>
</evidence>
<keyword evidence="2" id="KW-0805">Transcription regulation</keyword>
<name>A0A8X7MLP8_9BASI</name>
<dbReference type="SMART" id="SM00432">
    <property type="entry name" value="MADS"/>
    <property type="match status" value="1"/>
</dbReference>